<evidence type="ECO:0000256" key="1">
    <source>
        <dbReference type="SAM" id="MobiDB-lite"/>
    </source>
</evidence>
<feature type="compositionally biased region" description="Basic and acidic residues" evidence="1">
    <location>
        <begin position="25"/>
        <end position="39"/>
    </location>
</feature>
<dbReference type="EMBL" id="CAVLEF010000006">
    <property type="protein sequence ID" value="CAK1545049.1"/>
    <property type="molecule type" value="Genomic_DNA"/>
</dbReference>
<dbReference type="Proteomes" id="UP001497472">
    <property type="component" value="Unassembled WGS sequence"/>
</dbReference>
<gene>
    <name evidence="2" type="ORF">LNINA_LOCUS4744</name>
</gene>
<name>A0AAV1J6K4_9NEOP</name>
<keyword evidence="3" id="KW-1185">Reference proteome</keyword>
<evidence type="ECO:0000313" key="2">
    <source>
        <dbReference type="EMBL" id="CAK1545049.1"/>
    </source>
</evidence>
<protein>
    <submittedName>
        <fullName evidence="2">Uncharacterized protein</fullName>
    </submittedName>
</protein>
<feature type="region of interest" description="Disordered" evidence="1">
    <location>
        <begin position="1"/>
        <end position="44"/>
    </location>
</feature>
<organism evidence="2 3">
    <name type="scientific">Leptosia nina</name>
    <dbReference type="NCBI Taxonomy" id="320188"/>
    <lineage>
        <taxon>Eukaryota</taxon>
        <taxon>Metazoa</taxon>
        <taxon>Ecdysozoa</taxon>
        <taxon>Arthropoda</taxon>
        <taxon>Hexapoda</taxon>
        <taxon>Insecta</taxon>
        <taxon>Pterygota</taxon>
        <taxon>Neoptera</taxon>
        <taxon>Endopterygota</taxon>
        <taxon>Lepidoptera</taxon>
        <taxon>Glossata</taxon>
        <taxon>Ditrysia</taxon>
        <taxon>Papilionoidea</taxon>
        <taxon>Pieridae</taxon>
        <taxon>Pierinae</taxon>
        <taxon>Leptosia</taxon>
    </lineage>
</organism>
<proteinExistence type="predicted"/>
<accession>A0AAV1J6K4</accession>
<reference evidence="2 3" key="1">
    <citation type="submission" date="2023-11" db="EMBL/GenBank/DDBJ databases">
        <authorList>
            <person name="Okamura Y."/>
        </authorList>
    </citation>
    <scope>NUCLEOTIDE SEQUENCE [LARGE SCALE GENOMIC DNA]</scope>
</reference>
<comment type="caution">
    <text evidence="2">The sequence shown here is derived from an EMBL/GenBank/DDBJ whole genome shotgun (WGS) entry which is preliminary data.</text>
</comment>
<dbReference type="AlphaFoldDB" id="A0AAV1J6K4"/>
<evidence type="ECO:0000313" key="3">
    <source>
        <dbReference type="Proteomes" id="UP001497472"/>
    </source>
</evidence>
<sequence length="93" mass="9991">MSAAALSTVRDPVSNNGTVVAEESPEPRHRGNHRASELRGKKRRGAARWAAGVALAPPTYERDGGTCTPLQGHSREPSDFQLVNDTIESSCCF</sequence>